<keyword evidence="3 7" id="KW-0812">Transmembrane</keyword>
<keyword evidence="9" id="KW-1185">Reference proteome</keyword>
<name>A0ABW8SZM3_9CLOT</name>
<comment type="subcellular location">
    <subcellularLocation>
        <location evidence="1">Cell membrane</location>
        <topology evidence="1">Multi-pass membrane protein</topology>
    </subcellularLocation>
</comment>
<organism evidence="8 9">
    <name type="scientific">Candidatus Clostridium stratigraminis</name>
    <dbReference type="NCBI Taxonomy" id="3381661"/>
    <lineage>
        <taxon>Bacteria</taxon>
        <taxon>Bacillati</taxon>
        <taxon>Bacillota</taxon>
        <taxon>Clostridia</taxon>
        <taxon>Eubacteriales</taxon>
        <taxon>Clostridiaceae</taxon>
        <taxon>Clostridium</taxon>
    </lineage>
</organism>
<proteinExistence type="predicted"/>
<feature type="transmembrane region" description="Helical" evidence="7">
    <location>
        <begin position="79"/>
        <end position="97"/>
    </location>
</feature>
<evidence type="ECO:0000313" key="8">
    <source>
        <dbReference type="EMBL" id="MFL0245826.1"/>
    </source>
</evidence>
<evidence type="ECO:0000256" key="4">
    <source>
        <dbReference type="ARBA" id="ARBA00022989"/>
    </source>
</evidence>
<feature type="transmembrane region" description="Helical" evidence="7">
    <location>
        <begin position="44"/>
        <end position="67"/>
    </location>
</feature>
<dbReference type="PANTHER" id="PTHR30086">
    <property type="entry name" value="ARGININE EXPORTER PROTEIN ARGO"/>
    <property type="match status" value="1"/>
</dbReference>
<dbReference type="InterPro" id="IPR001123">
    <property type="entry name" value="LeuE-type"/>
</dbReference>
<dbReference type="Pfam" id="PF01810">
    <property type="entry name" value="LysE"/>
    <property type="match status" value="1"/>
</dbReference>
<evidence type="ECO:0000256" key="2">
    <source>
        <dbReference type="ARBA" id="ARBA00022475"/>
    </source>
</evidence>
<evidence type="ECO:0000256" key="1">
    <source>
        <dbReference type="ARBA" id="ARBA00004651"/>
    </source>
</evidence>
<feature type="coiled-coil region" evidence="6">
    <location>
        <begin position="98"/>
        <end position="125"/>
    </location>
</feature>
<feature type="transmembrane region" description="Helical" evidence="7">
    <location>
        <begin position="129"/>
        <end position="153"/>
    </location>
</feature>
<dbReference type="EMBL" id="JBJHZZ010000001">
    <property type="protein sequence ID" value="MFL0245826.1"/>
    <property type="molecule type" value="Genomic_DNA"/>
</dbReference>
<evidence type="ECO:0000256" key="7">
    <source>
        <dbReference type="SAM" id="Phobius"/>
    </source>
</evidence>
<feature type="transmembrane region" description="Helical" evidence="7">
    <location>
        <begin position="159"/>
        <end position="183"/>
    </location>
</feature>
<keyword evidence="5 7" id="KW-0472">Membrane</keyword>
<protein>
    <submittedName>
        <fullName evidence="8">LysE family translocator</fullName>
    </submittedName>
</protein>
<dbReference type="PANTHER" id="PTHR30086:SF6">
    <property type="entry name" value="AMINO ACID EFFLUX PROTEIN YCGF-RELATED"/>
    <property type="match status" value="1"/>
</dbReference>
<evidence type="ECO:0000256" key="3">
    <source>
        <dbReference type="ARBA" id="ARBA00022692"/>
    </source>
</evidence>
<accession>A0ABW8SZM3</accession>
<keyword evidence="2" id="KW-1003">Cell membrane</keyword>
<dbReference type="RefSeq" id="WP_406768282.1">
    <property type="nucleotide sequence ID" value="NZ_JBJHZZ010000001.1"/>
</dbReference>
<dbReference type="Proteomes" id="UP001623591">
    <property type="component" value="Unassembled WGS sequence"/>
</dbReference>
<gene>
    <name evidence="8" type="ORF">ACJDUG_02400</name>
</gene>
<evidence type="ECO:0000313" key="9">
    <source>
        <dbReference type="Proteomes" id="UP001623591"/>
    </source>
</evidence>
<reference evidence="8 9" key="1">
    <citation type="submission" date="2024-11" db="EMBL/GenBank/DDBJ databases">
        <authorList>
            <person name="Heng Y.C."/>
            <person name="Lim A.C.H."/>
            <person name="Lee J.K.Y."/>
            <person name="Kittelmann S."/>
        </authorList>
    </citation>
    <scope>NUCLEOTIDE SEQUENCE [LARGE SCALE GENOMIC DNA]</scope>
    <source>
        <strain evidence="8 9">WILCCON 0185</strain>
    </source>
</reference>
<sequence>MNINYVLLVRAIYTGLFTGIVIAIPMGPAGFESVRWTITKGLKFGVGVAAGSLIADAIDVMLINFGLLELIETNKLLEIFFWEISGIIIFYIGYRALKNGKKDLAEREREENNRIEEDIKKSKAVFTGFLVNISNPMTHFFWLTLSSTVIRIWRSYGRLVYFVFAVLMLCGMFLSLFAINYLASHGKKFAAPKVSGKLSSALNYVILAFGIGFFAKGIYTLVMYLK</sequence>
<feature type="transmembrane region" description="Helical" evidence="7">
    <location>
        <begin position="204"/>
        <end position="225"/>
    </location>
</feature>
<evidence type="ECO:0000256" key="5">
    <source>
        <dbReference type="ARBA" id="ARBA00023136"/>
    </source>
</evidence>
<keyword evidence="4 7" id="KW-1133">Transmembrane helix</keyword>
<keyword evidence="6" id="KW-0175">Coiled coil</keyword>
<feature type="transmembrane region" description="Helical" evidence="7">
    <location>
        <begin position="6"/>
        <end position="24"/>
    </location>
</feature>
<comment type="caution">
    <text evidence="8">The sequence shown here is derived from an EMBL/GenBank/DDBJ whole genome shotgun (WGS) entry which is preliminary data.</text>
</comment>
<evidence type="ECO:0000256" key="6">
    <source>
        <dbReference type="SAM" id="Coils"/>
    </source>
</evidence>